<dbReference type="InterPro" id="IPR020843">
    <property type="entry name" value="ER"/>
</dbReference>
<evidence type="ECO:0000313" key="6">
    <source>
        <dbReference type="Proteomes" id="UP000700596"/>
    </source>
</evidence>
<dbReference type="Gene3D" id="3.40.50.720">
    <property type="entry name" value="NAD(P)-binding Rossmann-like Domain"/>
    <property type="match status" value="1"/>
</dbReference>
<name>A0A9P9EDA5_9PLEO</name>
<keyword evidence="6" id="KW-1185">Reference proteome</keyword>
<feature type="domain" description="Enoyl reductase (ER)" evidence="4">
    <location>
        <begin position="13"/>
        <end position="348"/>
    </location>
</feature>
<evidence type="ECO:0000256" key="3">
    <source>
        <dbReference type="ARBA" id="ARBA00023002"/>
    </source>
</evidence>
<protein>
    <submittedName>
        <fullName evidence="5">Chaperonin 10-like protein</fullName>
    </submittedName>
</protein>
<dbReference type="GO" id="GO:0016651">
    <property type="term" value="F:oxidoreductase activity, acting on NAD(P)H"/>
    <property type="evidence" value="ECO:0007669"/>
    <property type="project" value="InterPro"/>
</dbReference>
<comment type="caution">
    <text evidence="5">The sequence shown here is derived from an EMBL/GenBank/DDBJ whole genome shotgun (WGS) entry which is preliminary data.</text>
</comment>
<organism evidence="5 6">
    <name type="scientific">Dendryphion nanum</name>
    <dbReference type="NCBI Taxonomy" id="256645"/>
    <lineage>
        <taxon>Eukaryota</taxon>
        <taxon>Fungi</taxon>
        <taxon>Dikarya</taxon>
        <taxon>Ascomycota</taxon>
        <taxon>Pezizomycotina</taxon>
        <taxon>Dothideomycetes</taxon>
        <taxon>Pleosporomycetidae</taxon>
        <taxon>Pleosporales</taxon>
        <taxon>Torulaceae</taxon>
        <taxon>Dendryphion</taxon>
    </lineage>
</organism>
<keyword evidence="3" id="KW-0560">Oxidoreductase</keyword>
<dbReference type="InterPro" id="IPR047122">
    <property type="entry name" value="Trans-enoyl_RdTase-like"/>
</dbReference>
<dbReference type="Proteomes" id="UP000700596">
    <property type="component" value="Unassembled WGS sequence"/>
</dbReference>
<dbReference type="SUPFAM" id="SSF51735">
    <property type="entry name" value="NAD(P)-binding Rossmann-fold domains"/>
    <property type="match status" value="1"/>
</dbReference>
<dbReference type="Pfam" id="PF08240">
    <property type="entry name" value="ADH_N"/>
    <property type="match status" value="1"/>
</dbReference>
<dbReference type="PANTHER" id="PTHR45348:SF2">
    <property type="entry name" value="ZINC-TYPE ALCOHOL DEHYDROGENASE-LIKE PROTEIN C2E1P3.01"/>
    <property type="match status" value="1"/>
</dbReference>
<comment type="subunit">
    <text evidence="2">Monomer.</text>
</comment>
<evidence type="ECO:0000259" key="4">
    <source>
        <dbReference type="SMART" id="SM00829"/>
    </source>
</evidence>
<dbReference type="PANTHER" id="PTHR45348">
    <property type="entry name" value="HYPOTHETICAL OXIDOREDUCTASE (EUROFUNG)"/>
    <property type="match status" value="1"/>
</dbReference>
<dbReference type="Pfam" id="PF00107">
    <property type="entry name" value="ADH_zinc_N"/>
    <property type="match status" value="1"/>
</dbReference>
<dbReference type="AlphaFoldDB" id="A0A9P9EDA5"/>
<reference evidence="5" key="1">
    <citation type="journal article" date="2021" name="Nat. Commun.">
        <title>Genetic determinants of endophytism in the Arabidopsis root mycobiome.</title>
        <authorList>
            <person name="Mesny F."/>
            <person name="Miyauchi S."/>
            <person name="Thiergart T."/>
            <person name="Pickel B."/>
            <person name="Atanasova L."/>
            <person name="Karlsson M."/>
            <person name="Huettel B."/>
            <person name="Barry K.W."/>
            <person name="Haridas S."/>
            <person name="Chen C."/>
            <person name="Bauer D."/>
            <person name="Andreopoulos W."/>
            <person name="Pangilinan J."/>
            <person name="LaButti K."/>
            <person name="Riley R."/>
            <person name="Lipzen A."/>
            <person name="Clum A."/>
            <person name="Drula E."/>
            <person name="Henrissat B."/>
            <person name="Kohler A."/>
            <person name="Grigoriev I.V."/>
            <person name="Martin F.M."/>
            <person name="Hacquard S."/>
        </authorList>
    </citation>
    <scope>NUCLEOTIDE SEQUENCE</scope>
    <source>
        <strain evidence="5">MPI-CAGE-CH-0243</strain>
    </source>
</reference>
<dbReference type="OrthoDB" id="48317at2759"/>
<dbReference type="EMBL" id="JAGMWT010000002">
    <property type="protein sequence ID" value="KAH7135538.1"/>
    <property type="molecule type" value="Genomic_DNA"/>
</dbReference>
<dbReference type="SUPFAM" id="SSF50129">
    <property type="entry name" value="GroES-like"/>
    <property type="match status" value="1"/>
</dbReference>
<dbReference type="Gene3D" id="3.90.180.10">
    <property type="entry name" value="Medium-chain alcohol dehydrogenases, catalytic domain"/>
    <property type="match status" value="1"/>
</dbReference>
<dbReference type="InterPro" id="IPR011032">
    <property type="entry name" value="GroES-like_sf"/>
</dbReference>
<dbReference type="InterPro" id="IPR013154">
    <property type="entry name" value="ADH-like_N"/>
</dbReference>
<evidence type="ECO:0000313" key="5">
    <source>
        <dbReference type="EMBL" id="KAH7135538.1"/>
    </source>
</evidence>
<evidence type="ECO:0000256" key="2">
    <source>
        <dbReference type="ARBA" id="ARBA00011245"/>
    </source>
</evidence>
<dbReference type="InterPro" id="IPR013149">
    <property type="entry name" value="ADH-like_C"/>
</dbReference>
<dbReference type="CDD" id="cd08249">
    <property type="entry name" value="enoyl_reductase_like"/>
    <property type="match status" value="1"/>
</dbReference>
<accession>A0A9P9EDA5</accession>
<sequence length="353" mass="37465">MKGITVEKLGAPGVLSSDIEIPEPSDTQILVKSIYTAVNPVDAFMADYGLLVVEWPLVPGCDASGTVIKAGKDAVSPLGVPFKEGDEVFGCTRLGSKGYSPWQEYFLMDSGVTFPKPKSLTAAEASTVGVGVLTAFLGVFDGLKIPLVDLEAPKAQDDWVLVFGGASSVGKYAVQTLKILGYKVVTTCSAKSFDLLKSLGADATIDYKSSDEEIISSLKEITSGSLIFIFDAVSVNNALATSIFASLPSQSSSSSTIQRRYTTTNDWDPLPSEPSFVTTPILLGPIGRTDAGDLNKKFGEYIPAILKLFDEGKLKVGEFDVLAEGIEGILEAWEVLKSGKAGSRKVVVKVVEN</sequence>
<dbReference type="SMART" id="SM00829">
    <property type="entry name" value="PKS_ER"/>
    <property type="match status" value="1"/>
</dbReference>
<comment type="similarity">
    <text evidence="1">Belongs to the zinc-containing alcohol dehydrogenase family.</text>
</comment>
<gene>
    <name evidence="5" type="ORF">B0J11DRAFT_161865</name>
</gene>
<proteinExistence type="inferred from homology"/>
<dbReference type="InterPro" id="IPR036291">
    <property type="entry name" value="NAD(P)-bd_dom_sf"/>
</dbReference>
<evidence type="ECO:0000256" key="1">
    <source>
        <dbReference type="ARBA" id="ARBA00008072"/>
    </source>
</evidence>